<dbReference type="PROSITE" id="PS01075">
    <property type="entry name" value="ACETATE_KINASE_1"/>
    <property type="match status" value="1"/>
</dbReference>
<feature type="site" description="Transition state stabilizer" evidence="6">
    <location>
        <position position="246"/>
    </location>
</feature>
<dbReference type="PATRIC" id="fig|1160718.3.peg.1480"/>
<dbReference type="RefSeq" id="WP_006603034.1">
    <property type="nucleotide sequence ID" value="NZ_CP072931.1"/>
</dbReference>
<evidence type="ECO:0000256" key="1">
    <source>
        <dbReference type="ARBA" id="ARBA00008748"/>
    </source>
</evidence>
<dbReference type="KEGG" id="sauh:SU9_024295"/>
<protein>
    <recommendedName>
        <fullName evidence="6">Acetate kinase</fullName>
        <ecNumber evidence="6">2.7.2.1</ecNumber>
    </recommendedName>
    <alternativeName>
        <fullName evidence="6">Acetokinase</fullName>
    </alternativeName>
</protein>
<evidence type="ECO:0000313" key="9">
    <source>
        <dbReference type="EMBL" id="QTZ94179.1"/>
    </source>
</evidence>
<feature type="binding site" evidence="6">
    <location>
        <position position="392"/>
    </location>
    <ligand>
        <name>Mg(2+)</name>
        <dbReference type="ChEBI" id="CHEBI:18420"/>
    </ligand>
</feature>
<evidence type="ECO:0000313" key="10">
    <source>
        <dbReference type="Proteomes" id="UP000009036"/>
    </source>
</evidence>
<dbReference type="eggNOG" id="COG0282">
    <property type="taxonomic scope" value="Bacteria"/>
</dbReference>
<comment type="cofactor">
    <cofactor evidence="6">
        <name>Mg(2+)</name>
        <dbReference type="ChEBI" id="CHEBI:18420"/>
    </cofactor>
    <cofactor evidence="6">
        <name>Mn(2+)</name>
        <dbReference type="ChEBI" id="CHEBI:29035"/>
    </cofactor>
    <text evidence="6">Mg(2+). Can also accept Mn(2+).</text>
</comment>
<dbReference type="GO" id="GO:0005737">
    <property type="term" value="C:cytoplasm"/>
    <property type="evidence" value="ECO:0007669"/>
    <property type="project" value="UniProtKB-SubCell"/>
</dbReference>
<keyword evidence="5 6" id="KW-0067">ATP-binding</keyword>
<keyword evidence="4 6" id="KW-0418">Kinase</keyword>
<dbReference type="PRINTS" id="PR00471">
    <property type="entry name" value="ACETATEKNASE"/>
</dbReference>
<dbReference type="GO" id="GO:0006085">
    <property type="term" value="P:acetyl-CoA biosynthetic process"/>
    <property type="evidence" value="ECO:0007669"/>
    <property type="project" value="UniProtKB-UniRule"/>
</dbReference>
<dbReference type="InterPro" id="IPR000890">
    <property type="entry name" value="Aliphatic_acid_kin_short-chain"/>
</dbReference>
<dbReference type="GO" id="GO:0006083">
    <property type="term" value="P:acetate metabolic process"/>
    <property type="evidence" value="ECO:0007669"/>
    <property type="project" value="TreeGrafter"/>
</dbReference>
<evidence type="ECO:0000256" key="7">
    <source>
        <dbReference type="RuleBase" id="RU003835"/>
    </source>
</evidence>
<gene>
    <name evidence="6" type="primary">ackA</name>
    <name evidence="9" type="ORF">SU9_024295</name>
    <name evidence="8" type="ORF">SU9_07315</name>
</gene>
<sequence>MTATATRVLVLNSGSSSLKYQLLDMHDAARLAVGLVERIGEETSRLVHTPLATGGAKRETEGAMADHAAALKAVAAELAADGLGLDSPQLAAIGHRVVHGGLKFTEPTVIDDAVLTEIERLVPVAPLHNPANITGIRTARALRPDLPQVAVFDTAFHTTMPEHAARYAIDVATADAHRIRRYGFHGTSHAYVSRKTAALLGKDPSEVNVIVLHLGNGASASAVAGGRCVDTSMGLTPLEGLVMGTRSGDIDPAVTFHLKRVAGMSEDEVDELLNKKSGLIGLCGDNDMREIRRRIDAGGEDGARAQLAFDIYIHRLKKYLGAYTAVLGRVDAVAFTAGVGENAAPVREAAIAGLAQMGMAVDADRNAVRSDEPRLISPEGSRVAVAVVPTDEELEIAQQTYALVSA</sequence>
<dbReference type="SUPFAM" id="SSF53067">
    <property type="entry name" value="Actin-like ATPase domain"/>
    <property type="match status" value="2"/>
</dbReference>
<comment type="similarity">
    <text evidence="1 6 7">Belongs to the acetokinase family.</text>
</comment>
<keyword evidence="6" id="KW-0963">Cytoplasm</keyword>
<feature type="active site" description="Proton donor/acceptor" evidence="6">
    <location>
        <position position="153"/>
    </location>
</feature>
<proteinExistence type="inferred from homology"/>
<comment type="subunit">
    <text evidence="6">Homodimer.</text>
</comment>
<dbReference type="EC" id="2.7.2.1" evidence="6"/>
<name>J2A086_9ACTN</name>
<comment type="catalytic activity">
    <reaction evidence="6">
        <text>acetate + ATP = acetyl phosphate + ADP</text>
        <dbReference type="Rhea" id="RHEA:11352"/>
        <dbReference type="ChEBI" id="CHEBI:22191"/>
        <dbReference type="ChEBI" id="CHEBI:30089"/>
        <dbReference type="ChEBI" id="CHEBI:30616"/>
        <dbReference type="ChEBI" id="CHEBI:456216"/>
        <dbReference type="EC" id="2.7.2.1"/>
    </reaction>
</comment>
<dbReference type="PANTHER" id="PTHR21060">
    <property type="entry name" value="ACETATE KINASE"/>
    <property type="match status" value="1"/>
</dbReference>
<dbReference type="Proteomes" id="UP000009036">
    <property type="component" value="Chromosome"/>
</dbReference>
<dbReference type="HOGENOM" id="CLU_020352_0_1_11"/>
<evidence type="ECO:0000256" key="3">
    <source>
        <dbReference type="ARBA" id="ARBA00022741"/>
    </source>
</evidence>
<keyword evidence="6" id="KW-0479">Metal-binding</keyword>
<comment type="function">
    <text evidence="6">Catalyzes the formation of acetyl phosphate from acetate and ATP. Can also catalyze the reverse reaction.</text>
</comment>
<dbReference type="STRING" id="1160718.SU9_07315"/>
<evidence type="ECO:0000256" key="5">
    <source>
        <dbReference type="ARBA" id="ARBA00022840"/>
    </source>
</evidence>
<feature type="binding site" evidence="6">
    <location>
        <position position="96"/>
    </location>
    <ligand>
        <name>substrate</name>
    </ligand>
</feature>
<dbReference type="CDD" id="cd24010">
    <property type="entry name" value="ASKHA_NBD_AcK_PK"/>
    <property type="match status" value="1"/>
</dbReference>
<evidence type="ECO:0000313" key="8">
    <source>
        <dbReference type="EMBL" id="EJJ07536.1"/>
    </source>
</evidence>
<dbReference type="PANTHER" id="PTHR21060:SF15">
    <property type="entry name" value="ACETATE KINASE-RELATED"/>
    <property type="match status" value="1"/>
</dbReference>
<keyword evidence="10" id="KW-1185">Reference proteome</keyword>
<feature type="binding site" evidence="6">
    <location>
        <begin position="213"/>
        <end position="217"/>
    </location>
    <ligand>
        <name>ATP</name>
        <dbReference type="ChEBI" id="CHEBI:30616"/>
    </ligand>
</feature>
<dbReference type="OrthoDB" id="9802453at2"/>
<dbReference type="GO" id="GO:0008776">
    <property type="term" value="F:acetate kinase activity"/>
    <property type="evidence" value="ECO:0007669"/>
    <property type="project" value="UniProtKB-UniRule"/>
</dbReference>
<evidence type="ECO:0000256" key="6">
    <source>
        <dbReference type="HAMAP-Rule" id="MF_00020"/>
    </source>
</evidence>
<dbReference type="GO" id="GO:0005524">
    <property type="term" value="F:ATP binding"/>
    <property type="evidence" value="ECO:0007669"/>
    <property type="project" value="UniProtKB-KW"/>
</dbReference>
<keyword evidence="2 6" id="KW-0808">Transferase</keyword>
<comment type="subcellular location">
    <subcellularLocation>
        <location evidence="6">Cytoplasm</location>
    </subcellularLocation>
</comment>
<dbReference type="HAMAP" id="MF_00020">
    <property type="entry name" value="Acetate_kinase"/>
    <property type="match status" value="1"/>
</dbReference>
<dbReference type="InterPro" id="IPR023865">
    <property type="entry name" value="Aliphatic_acid_kinase_CS"/>
</dbReference>
<dbReference type="PROSITE" id="PS01076">
    <property type="entry name" value="ACETATE_KINASE_2"/>
    <property type="match status" value="1"/>
</dbReference>
<dbReference type="InterPro" id="IPR004372">
    <property type="entry name" value="Ac/propionate_kinase"/>
</dbReference>
<feature type="binding site" evidence="6">
    <location>
        <position position="19"/>
    </location>
    <ligand>
        <name>ATP</name>
        <dbReference type="ChEBI" id="CHEBI:30616"/>
    </ligand>
</feature>
<organism evidence="8">
    <name type="scientific">Streptomyces auratus AGR0001</name>
    <dbReference type="NCBI Taxonomy" id="1160718"/>
    <lineage>
        <taxon>Bacteria</taxon>
        <taxon>Bacillati</taxon>
        <taxon>Actinomycetota</taxon>
        <taxon>Actinomycetes</taxon>
        <taxon>Kitasatosporales</taxon>
        <taxon>Streptomycetaceae</taxon>
        <taxon>Streptomyces</taxon>
    </lineage>
</organism>
<dbReference type="AlphaFoldDB" id="J2A086"/>
<dbReference type="EMBL" id="AJGV01000057">
    <property type="protein sequence ID" value="EJJ07536.1"/>
    <property type="molecule type" value="Genomic_DNA"/>
</dbReference>
<comment type="pathway">
    <text evidence="6">Metabolic intermediate biosynthesis; acetyl-CoA biosynthesis; acetyl-CoA from acetate: step 1/2.</text>
</comment>
<dbReference type="Gene3D" id="3.30.420.40">
    <property type="match status" value="2"/>
</dbReference>
<dbReference type="PIRSF" id="PIRSF000722">
    <property type="entry name" value="Acetate_prop_kin"/>
    <property type="match status" value="1"/>
</dbReference>
<keyword evidence="3 6" id="KW-0547">Nucleotide-binding</keyword>
<dbReference type="EMBL" id="CP072931">
    <property type="protein sequence ID" value="QTZ94179.1"/>
    <property type="molecule type" value="Genomic_DNA"/>
</dbReference>
<feature type="binding site" evidence="6">
    <location>
        <begin position="287"/>
        <end position="289"/>
    </location>
    <ligand>
        <name>ATP</name>
        <dbReference type="ChEBI" id="CHEBI:30616"/>
    </ligand>
</feature>
<dbReference type="UniPathway" id="UPA00340">
    <property type="reaction ID" value="UER00458"/>
</dbReference>
<dbReference type="Pfam" id="PF00871">
    <property type="entry name" value="Acetate_kinase"/>
    <property type="match status" value="1"/>
</dbReference>
<dbReference type="NCBIfam" id="TIGR00016">
    <property type="entry name" value="ackA"/>
    <property type="match status" value="1"/>
</dbReference>
<feature type="binding site" evidence="6">
    <location>
        <begin position="338"/>
        <end position="342"/>
    </location>
    <ligand>
        <name>ATP</name>
        <dbReference type="ChEBI" id="CHEBI:30616"/>
    </ligand>
</feature>
<evidence type="ECO:0000256" key="2">
    <source>
        <dbReference type="ARBA" id="ARBA00022679"/>
    </source>
</evidence>
<dbReference type="InterPro" id="IPR043129">
    <property type="entry name" value="ATPase_NBD"/>
</dbReference>
<evidence type="ECO:0000256" key="4">
    <source>
        <dbReference type="ARBA" id="ARBA00022777"/>
    </source>
</evidence>
<accession>J2A086</accession>
<reference evidence="8" key="1">
    <citation type="journal article" date="2012" name="J. Bacteriol.">
        <title>Genome Sequence of Streptomyces auratus Strain AGR0001, a Phoslactomycin-Producing Actinomycete.</title>
        <authorList>
            <person name="Han X."/>
            <person name="Li M."/>
            <person name="Ding Z."/>
            <person name="Zhao J."/>
            <person name="Ji K."/>
            <person name="Wen M."/>
            <person name="Lu T."/>
        </authorList>
    </citation>
    <scope>NUCLEOTIDE SEQUENCE [LARGE SCALE GENOMIC DNA]</scope>
    <source>
        <strain evidence="8">AGR0001</strain>
    </source>
</reference>
<dbReference type="GO" id="GO:0000287">
    <property type="term" value="F:magnesium ion binding"/>
    <property type="evidence" value="ECO:0007669"/>
    <property type="project" value="UniProtKB-UniRule"/>
</dbReference>
<feature type="site" description="Transition state stabilizer" evidence="6">
    <location>
        <position position="185"/>
    </location>
</feature>
<reference evidence="9" key="2">
    <citation type="submission" date="2021-04" db="EMBL/GenBank/DDBJ databases">
        <authorList>
            <person name="Wen M.-L."/>
            <person name="Han X.-L."/>
            <person name="Xiong J."/>
        </authorList>
    </citation>
    <scope>NUCLEOTIDE SEQUENCE</scope>
    <source>
        <strain evidence="9">AGR0001</strain>
    </source>
</reference>
<keyword evidence="6" id="KW-0460">Magnesium</keyword>
<feature type="binding site" evidence="6">
    <location>
        <position position="12"/>
    </location>
    <ligand>
        <name>Mg(2+)</name>
        <dbReference type="ChEBI" id="CHEBI:18420"/>
    </ligand>
</feature>